<organism evidence="2 3">
    <name type="scientific">Ciona intestinalis</name>
    <name type="common">Transparent sea squirt</name>
    <name type="synonym">Ascidia intestinalis</name>
    <dbReference type="NCBI Taxonomy" id="7719"/>
    <lineage>
        <taxon>Eukaryota</taxon>
        <taxon>Metazoa</taxon>
        <taxon>Chordata</taxon>
        <taxon>Tunicata</taxon>
        <taxon>Ascidiacea</taxon>
        <taxon>Phlebobranchia</taxon>
        <taxon>Cionidae</taxon>
        <taxon>Ciona</taxon>
    </lineage>
</organism>
<dbReference type="Proteomes" id="UP000008144">
    <property type="component" value="Chromosome 9"/>
</dbReference>
<dbReference type="InParanoid" id="F6ZGE1"/>
<sequence length="344" mass="39055">MMLNSNMDQAQFLTQRNKFLQIVEELRHYRVMNETLEGKIAVLHGEKIGLGDAADKYQSMLKKSEERCSELEQQLKQLGGFNRDSNLLEENSKLKVALSAAESSIKELKSKIVGFSAIRTDLEKKLEKSEKKLVVSMKSCDSFLNRTTQFQSTAQKLAQQLQQTSAVQSTLERNIEASGNIIRNLILVKEHQKCIIEDLKKEKKNLVFEVAELNSRLALKEESNGNQSKKYEQINIQLESAVGKTKMLQLENQALEKQLEISKTSLSESTIAMSKTNQLLERNEQLGNKTISELQQKLETCISELDDLRVKSNHTKTKNVAVQVNLNEKKISENSDLNTDKGHQ</sequence>
<keyword evidence="3" id="KW-1185">Reference proteome</keyword>
<reference evidence="2" key="4">
    <citation type="submission" date="2025-09" db="UniProtKB">
        <authorList>
            <consortium name="Ensembl"/>
        </authorList>
    </citation>
    <scope>IDENTIFICATION</scope>
</reference>
<accession>A0A1W2WJK8</accession>
<dbReference type="HOGENOM" id="CLU_806441_0_0_1"/>
<proteinExistence type="predicted"/>
<reference evidence="3" key="1">
    <citation type="journal article" date="2002" name="Science">
        <title>The draft genome of Ciona intestinalis: insights into chordate and vertebrate origins.</title>
        <authorList>
            <person name="Dehal P."/>
            <person name="Satou Y."/>
            <person name="Campbell R.K."/>
            <person name="Chapman J."/>
            <person name="Degnan B."/>
            <person name="De Tomaso A."/>
            <person name="Davidson B."/>
            <person name="Di Gregorio A."/>
            <person name="Gelpke M."/>
            <person name="Goodstein D.M."/>
            <person name="Harafuji N."/>
            <person name="Hastings K.E."/>
            <person name="Ho I."/>
            <person name="Hotta K."/>
            <person name="Huang W."/>
            <person name="Kawashima T."/>
            <person name="Lemaire P."/>
            <person name="Martinez D."/>
            <person name="Meinertzhagen I.A."/>
            <person name="Necula S."/>
            <person name="Nonaka M."/>
            <person name="Putnam N."/>
            <person name="Rash S."/>
            <person name="Saiga H."/>
            <person name="Satake M."/>
            <person name="Terry A."/>
            <person name="Yamada L."/>
            <person name="Wang H.G."/>
            <person name="Awazu S."/>
            <person name="Azumi K."/>
            <person name="Boore J."/>
            <person name="Branno M."/>
            <person name="Chin-Bow S."/>
            <person name="DeSantis R."/>
            <person name="Doyle S."/>
            <person name="Francino P."/>
            <person name="Keys D.N."/>
            <person name="Haga S."/>
            <person name="Hayashi H."/>
            <person name="Hino K."/>
            <person name="Imai K.S."/>
            <person name="Inaba K."/>
            <person name="Kano S."/>
            <person name="Kobayashi K."/>
            <person name="Kobayashi M."/>
            <person name="Lee B.I."/>
            <person name="Makabe K.W."/>
            <person name="Manohar C."/>
            <person name="Matassi G."/>
            <person name="Medina M."/>
            <person name="Mochizuki Y."/>
            <person name="Mount S."/>
            <person name="Morishita T."/>
            <person name="Miura S."/>
            <person name="Nakayama A."/>
            <person name="Nishizaka S."/>
            <person name="Nomoto H."/>
            <person name="Ohta F."/>
            <person name="Oishi K."/>
            <person name="Rigoutsos I."/>
            <person name="Sano M."/>
            <person name="Sasaki A."/>
            <person name="Sasakura Y."/>
            <person name="Shoguchi E."/>
            <person name="Shin-i T."/>
            <person name="Spagnuolo A."/>
            <person name="Stainier D."/>
            <person name="Suzuki M.M."/>
            <person name="Tassy O."/>
            <person name="Takatori N."/>
            <person name="Tokuoka M."/>
            <person name="Yagi K."/>
            <person name="Yoshizaki F."/>
            <person name="Wada S."/>
            <person name="Zhang C."/>
            <person name="Hyatt P.D."/>
            <person name="Larimer F."/>
            <person name="Detter C."/>
            <person name="Doggett N."/>
            <person name="Glavina T."/>
            <person name="Hawkins T."/>
            <person name="Richardson P."/>
            <person name="Lucas S."/>
            <person name="Kohara Y."/>
            <person name="Levine M."/>
            <person name="Satoh N."/>
            <person name="Rokhsar D.S."/>
        </authorList>
    </citation>
    <scope>NUCLEOTIDE SEQUENCE [LARGE SCALE GENOMIC DNA]</scope>
</reference>
<dbReference type="Ensembl" id="ENSCINT00000000563.3">
    <property type="protein sequence ID" value="ENSCINP00000000563.3"/>
    <property type="gene ID" value="ENSCING00000000302.3"/>
</dbReference>
<evidence type="ECO:0000256" key="1">
    <source>
        <dbReference type="SAM" id="Coils"/>
    </source>
</evidence>
<accession>F6ZGE1</accession>
<feature type="coiled-coil region" evidence="1">
    <location>
        <begin position="54"/>
        <end position="111"/>
    </location>
</feature>
<feature type="coiled-coil region" evidence="1">
    <location>
        <begin position="196"/>
        <end position="258"/>
    </location>
</feature>
<reference evidence="2" key="3">
    <citation type="submission" date="2025-08" db="UniProtKB">
        <authorList>
            <consortium name="Ensembl"/>
        </authorList>
    </citation>
    <scope>IDENTIFICATION</scope>
</reference>
<keyword evidence="1" id="KW-0175">Coiled coil</keyword>
<evidence type="ECO:0000313" key="2">
    <source>
        <dbReference type="Ensembl" id="ENSCINP00000000563.3"/>
    </source>
</evidence>
<reference evidence="2" key="2">
    <citation type="journal article" date="2008" name="Genome Biol.">
        <title>Improved genome assembly and evidence-based global gene model set for the chordate Ciona intestinalis: new insight into intron and operon populations.</title>
        <authorList>
            <person name="Satou Y."/>
            <person name="Mineta K."/>
            <person name="Ogasawara M."/>
            <person name="Sasakura Y."/>
            <person name="Shoguchi E."/>
            <person name="Ueno K."/>
            <person name="Yamada L."/>
            <person name="Matsumoto J."/>
            <person name="Wasserscheid J."/>
            <person name="Dewar K."/>
            <person name="Wiley G.B."/>
            <person name="Macmil S.L."/>
            <person name="Roe B.A."/>
            <person name="Zeller R.W."/>
            <person name="Hastings K.E."/>
            <person name="Lemaire P."/>
            <person name="Lindquist E."/>
            <person name="Endo T."/>
            <person name="Hotta K."/>
            <person name="Inaba K."/>
        </authorList>
    </citation>
    <scope>NUCLEOTIDE SEQUENCE [LARGE SCALE GENOMIC DNA]</scope>
    <source>
        <strain evidence="2">wild type</strain>
    </source>
</reference>
<dbReference type="OMA" id="QCEMRER"/>
<protein>
    <submittedName>
        <fullName evidence="2">Uncharacterized protein</fullName>
    </submittedName>
</protein>
<name>F6ZGE1_CIOIN</name>
<dbReference type="EMBL" id="EAAA01002951">
    <property type="status" value="NOT_ANNOTATED_CDS"/>
    <property type="molecule type" value="Genomic_DNA"/>
</dbReference>
<dbReference type="AlphaFoldDB" id="F6ZGE1"/>
<evidence type="ECO:0000313" key="3">
    <source>
        <dbReference type="Proteomes" id="UP000008144"/>
    </source>
</evidence>